<reference evidence="2" key="1">
    <citation type="journal article" date="2014" name="Int. J. Syst. Evol. Microbiol.">
        <title>Complete genome sequence of Corynebacterium casei LMG S-19264T (=DSM 44701T), isolated from a smear-ripened cheese.</title>
        <authorList>
            <consortium name="US DOE Joint Genome Institute (JGI-PGF)"/>
            <person name="Walter F."/>
            <person name="Albersmeier A."/>
            <person name="Kalinowski J."/>
            <person name="Ruckert C."/>
        </authorList>
    </citation>
    <scope>NUCLEOTIDE SEQUENCE</scope>
    <source>
        <strain evidence="2">JCM 4122</strain>
    </source>
</reference>
<reference evidence="2" key="2">
    <citation type="submission" date="2020-09" db="EMBL/GenBank/DDBJ databases">
        <authorList>
            <person name="Sun Q."/>
            <person name="Ohkuma M."/>
        </authorList>
    </citation>
    <scope>NUCLEOTIDE SEQUENCE</scope>
    <source>
        <strain evidence="2">JCM 4122</strain>
    </source>
</reference>
<dbReference type="Gene3D" id="1.10.260.40">
    <property type="entry name" value="lambda repressor-like DNA-binding domains"/>
    <property type="match status" value="1"/>
</dbReference>
<dbReference type="GO" id="GO:0003677">
    <property type="term" value="F:DNA binding"/>
    <property type="evidence" value="ECO:0007669"/>
    <property type="project" value="InterPro"/>
</dbReference>
<sequence>MVGEPVGADEAAVLDGPAGKLPQSVLDLLLRQRLRGHGGAPSGRVVRGAGYGVRRRSPGVRTRVAPLGYRLGMTTVVSDTGVGALLRDWRERRRLSQLELALRADSSARHISFVETGRSRPSEEMILRLAEHLDVPVRDRNALLLAGGYAPRYTESPLDAPELETLREGIARLLRGYEPYPALVVDGSYTVVAANRAIGLLLDGLPEHLLAPPMNAMRVTLHPEGLAPRIRNFREWRGHLLAQMERQIAFARSEALRAVYEEVTAYPLPEPAEAGDAEDPEPYPYFALPLRIEHDGRVLSFVSSISTFNTPMDVTVAELAIETMLPADPATVEYLRSLSG</sequence>
<dbReference type="SMART" id="SM00530">
    <property type="entry name" value="HTH_XRE"/>
    <property type="match status" value="1"/>
</dbReference>
<evidence type="ECO:0000259" key="1">
    <source>
        <dbReference type="PROSITE" id="PS50943"/>
    </source>
</evidence>
<dbReference type="Proteomes" id="UP000632849">
    <property type="component" value="Unassembled WGS sequence"/>
</dbReference>
<dbReference type="InterPro" id="IPR001387">
    <property type="entry name" value="Cro/C1-type_HTH"/>
</dbReference>
<dbReference type="InterPro" id="IPR010982">
    <property type="entry name" value="Lambda_DNA-bd_dom_sf"/>
</dbReference>
<gene>
    <name evidence="2" type="ORF">GCM10017667_81310</name>
</gene>
<comment type="caution">
    <text evidence="2">The sequence shown here is derived from an EMBL/GenBank/DDBJ whole genome shotgun (WGS) entry which is preliminary data.</text>
</comment>
<accession>A0A919ESU1</accession>
<dbReference type="Gene3D" id="3.30.450.180">
    <property type="match status" value="1"/>
</dbReference>
<dbReference type="PROSITE" id="PS50943">
    <property type="entry name" value="HTH_CROC1"/>
    <property type="match status" value="1"/>
</dbReference>
<dbReference type="AlphaFoldDB" id="A0A919ESU1"/>
<dbReference type="EMBL" id="BNBE01000005">
    <property type="protein sequence ID" value="GHG31363.1"/>
    <property type="molecule type" value="Genomic_DNA"/>
</dbReference>
<evidence type="ECO:0000313" key="3">
    <source>
        <dbReference type="Proteomes" id="UP000632849"/>
    </source>
</evidence>
<dbReference type="CDD" id="cd00093">
    <property type="entry name" value="HTH_XRE"/>
    <property type="match status" value="1"/>
</dbReference>
<evidence type="ECO:0000313" key="2">
    <source>
        <dbReference type="EMBL" id="GHG31363.1"/>
    </source>
</evidence>
<dbReference type="PANTHER" id="PTHR35010">
    <property type="entry name" value="BLL4672 PROTEIN-RELATED"/>
    <property type="match status" value="1"/>
</dbReference>
<name>A0A919ESU1_STRFL</name>
<dbReference type="PANTHER" id="PTHR35010:SF4">
    <property type="entry name" value="BLL5781 PROTEIN"/>
    <property type="match status" value="1"/>
</dbReference>
<protein>
    <submittedName>
        <fullName evidence="2">Transcriptional regulator</fullName>
    </submittedName>
</protein>
<proteinExistence type="predicted"/>
<feature type="domain" description="HTH cro/C1-type" evidence="1">
    <location>
        <begin position="86"/>
        <end position="140"/>
    </location>
</feature>
<dbReference type="SUPFAM" id="SSF47413">
    <property type="entry name" value="lambda repressor-like DNA-binding domains"/>
    <property type="match status" value="1"/>
</dbReference>
<dbReference type="InterPro" id="IPR041413">
    <property type="entry name" value="MLTR_LBD"/>
</dbReference>
<organism evidence="2 3">
    <name type="scientific">Streptomyces filamentosus</name>
    <name type="common">Streptomyces roseosporus</name>
    <dbReference type="NCBI Taxonomy" id="67294"/>
    <lineage>
        <taxon>Bacteria</taxon>
        <taxon>Bacillati</taxon>
        <taxon>Actinomycetota</taxon>
        <taxon>Actinomycetes</taxon>
        <taxon>Kitasatosporales</taxon>
        <taxon>Streptomycetaceae</taxon>
        <taxon>Streptomyces</taxon>
    </lineage>
</organism>
<keyword evidence="3" id="KW-1185">Reference proteome</keyword>
<dbReference type="Pfam" id="PF01381">
    <property type="entry name" value="HTH_3"/>
    <property type="match status" value="1"/>
</dbReference>
<dbReference type="Pfam" id="PF17765">
    <property type="entry name" value="MLTR_LBD"/>
    <property type="match status" value="1"/>
</dbReference>